<organism evidence="4 5">
    <name type="scientific">Brevibacillus brevis</name>
    <name type="common">Bacillus brevis</name>
    <dbReference type="NCBI Taxonomy" id="1393"/>
    <lineage>
        <taxon>Bacteria</taxon>
        <taxon>Bacillati</taxon>
        <taxon>Bacillota</taxon>
        <taxon>Bacilli</taxon>
        <taxon>Bacillales</taxon>
        <taxon>Paenibacillaceae</taxon>
        <taxon>Brevibacillus</taxon>
    </lineage>
</organism>
<keyword evidence="1 2" id="KW-0597">Phosphoprotein</keyword>
<evidence type="ECO:0000256" key="1">
    <source>
        <dbReference type="ARBA" id="ARBA00022553"/>
    </source>
</evidence>
<accession>A0ABY9TAK0</accession>
<dbReference type="InterPro" id="IPR001789">
    <property type="entry name" value="Sig_transdc_resp-reg_receiver"/>
</dbReference>
<dbReference type="InterPro" id="IPR011006">
    <property type="entry name" value="CheY-like_superfamily"/>
</dbReference>
<protein>
    <submittedName>
        <fullName evidence="4">Response regulator</fullName>
    </submittedName>
</protein>
<reference evidence="4 5" key="1">
    <citation type="submission" date="2023-09" db="EMBL/GenBank/DDBJ databases">
        <title>Complete Genome and Methylome dissection of Bacillus brevis NEB573 original source of BbsI restriction endonuclease.</title>
        <authorList>
            <person name="Fomenkov A."/>
            <person name="Roberts R.D."/>
        </authorList>
    </citation>
    <scope>NUCLEOTIDE SEQUENCE [LARGE SCALE GENOMIC DNA]</scope>
    <source>
        <strain evidence="4 5">NEB573</strain>
    </source>
</reference>
<dbReference type="InterPro" id="IPR050595">
    <property type="entry name" value="Bact_response_regulator"/>
</dbReference>
<feature type="modified residue" description="4-aspartylphosphate" evidence="2">
    <location>
        <position position="188"/>
    </location>
</feature>
<dbReference type="Proteomes" id="UP001256827">
    <property type="component" value="Chromosome"/>
</dbReference>
<dbReference type="EMBL" id="CP134050">
    <property type="protein sequence ID" value="WNC16206.1"/>
    <property type="molecule type" value="Genomic_DNA"/>
</dbReference>
<dbReference type="SMART" id="SM00448">
    <property type="entry name" value="REC"/>
    <property type="match status" value="1"/>
</dbReference>
<evidence type="ECO:0000259" key="3">
    <source>
        <dbReference type="PROSITE" id="PS50110"/>
    </source>
</evidence>
<name>A0ABY9TAK0_BREBE</name>
<dbReference type="CDD" id="cd17574">
    <property type="entry name" value="REC_OmpR"/>
    <property type="match status" value="1"/>
</dbReference>
<evidence type="ECO:0000256" key="2">
    <source>
        <dbReference type="PROSITE-ProRule" id="PRU00169"/>
    </source>
</evidence>
<dbReference type="Gene3D" id="3.40.50.2300">
    <property type="match status" value="1"/>
</dbReference>
<sequence>MSNLRAAFQQRLSQLEANRTSCGVILAACSNFSKEELEAMRKHFEQSAPAITTHYAFDGTGIVGVLLEQQKLGDTHFHALLVKEYLLDRRLLSGSLLIASFPDGARDTGQTLMKMTQDIRQLERLGEIHIYDREREQASILLVNPDETVNEFLSIYLQRKGYRVIVASDGMEGVQKYQEVGPDLVITDLNLPVINGYQLMERIKHAGSERYSKIVVLTDKRLEEDVQKSFALGASDYITKPFSPVELEARVKRLIS</sequence>
<dbReference type="PANTHER" id="PTHR44591:SF3">
    <property type="entry name" value="RESPONSE REGULATORY DOMAIN-CONTAINING PROTEIN"/>
    <property type="match status" value="1"/>
</dbReference>
<evidence type="ECO:0000313" key="5">
    <source>
        <dbReference type="Proteomes" id="UP001256827"/>
    </source>
</evidence>
<dbReference type="SUPFAM" id="SSF52172">
    <property type="entry name" value="CheY-like"/>
    <property type="match status" value="1"/>
</dbReference>
<keyword evidence="5" id="KW-1185">Reference proteome</keyword>
<proteinExistence type="predicted"/>
<evidence type="ECO:0000313" key="4">
    <source>
        <dbReference type="EMBL" id="WNC16206.1"/>
    </source>
</evidence>
<feature type="domain" description="Response regulatory" evidence="3">
    <location>
        <begin position="139"/>
        <end position="255"/>
    </location>
</feature>
<gene>
    <name evidence="4" type="ORF">RGB73_07780</name>
</gene>
<dbReference type="RefSeq" id="WP_310770649.1">
    <property type="nucleotide sequence ID" value="NZ_CP134050.1"/>
</dbReference>
<dbReference type="PANTHER" id="PTHR44591">
    <property type="entry name" value="STRESS RESPONSE REGULATOR PROTEIN 1"/>
    <property type="match status" value="1"/>
</dbReference>
<dbReference type="PROSITE" id="PS50110">
    <property type="entry name" value="RESPONSE_REGULATORY"/>
    <property type="match status" value="1"/>
</dbReference>
<dbReference type="Pfam" id="PF00072">
    <property type="entry name" value="Response_reg"/>
    <property type="match status" value="1"/>
</dbReference>